<gene>
    <name evidence="2" type="ORF">ColSpa_06997</name>
</gene>
<name>A0AA37LEF4_9PEZI</name>
<accession>A0AA37LEF4</accession>
<dbReference type="Pfam" id="PF00561">
    <property type="entry name" value="Abhydrolase_1"/>
    <property type="match status" value="1"/>
</dbReference>
<dbReference type="PANTHER" id="PTHR43798:SF33">
    <property type="entry name" value="HYDROLASE, PUTATIVE (AFU_ORTHOLOGUE AFUA_2G14860)-RELATED"/>
    <property type="match status" value="1"/>
</dbReference>
<feature type="domain" description="AB hydrolase-1" evidence="1">
    <location>
        <begin position="34"/>
        <end position="315"/>
    </location>
</feature>
<dbReference type="Proteomes" id="UP001055115">
    <property type="component" value="Unassembled WGS sequence"/>
</dbReference>
<dbReference type="InterPro" id="IPR029058">
    <property type="entry name" value="AB_hydrolase_fold"/>
</dbReference>
<dbReference type="PANTHER" id="PTHR43798">
    <property type="entry name" value="MONOACYLGLYCEROL LIPASE"/>
    <property type="match status" value="1"/>
</dbReference>
<dbReference type="AlphaFoldDB" id="A0AA37LEF4"/>
<dbReference type="SUPFAM" id="SSF53474">
    <property type="entry name" value="alpha/beta-Hydrolases"/>
    <property type="match status" value="1"/>
</dbReference>
<dbReference type="EMBL" id="BQXU01000017">
    <property type="protein sequence ID" value="GKT46816.1"/>
    <property type="molecule type" value="Genomic_DNA"/>
</dbReference>
<sequence>MTDANVPQLRQKTLKVPRGYNYTYYTSLASPGKPTLILFHGWPDSAKLWANVIDKHLVRLGYGVIAIDILGFGNTSKPTDHTQYAFHLVAADAAAIIDAENLSSVVSVGHDWGSGIAQRFYNFYPSRVSGLVMVNFSYIPPNVPPFELESALDHSRHTFGYGIYEYWKFLAADDSPRLLKQNIESIYAAAHGSPESWLETFGKPDGLRAFVSNGTTQPLLPYAGGSHKAEFVERMTRDGFEGPSCWYKAYVSGTQNESNKLVPQETFVVKVPTLFWGGTRDKVCRPEMMQWGVEAGLLPHLTTKLVDEGHWALLARPDTFGHDLVDWLEENFGTVGESSV</sequence>
<keyword evidence="3" id="KW-1185">Reference proteome</keyword>
<dbReference type="PRINTS" id="PR00111">
    <property type="entry name" value="ABHYDROLASE"/>
</dbReference>
<dbReference type="Gene3D" id="3.40.50.1820">
    <property type="entry name" value="alpha/beta hydrolase"/>
    <property type="match status" value="1"/>
</dbReference>
<dbReference type="InterPro" id="IPR000639">
    <property type="entry name" value="Epox_hydrolase-like"/>
</dbReference>
<dbReference type="RefSeq" id="XP_049129166.1">
    <property type="nucleotide sequence ID" value="XM_049273209.1"/>
</dbReference>
<dbReference type="GO" id="GO:0047372">
    <property type="term" value="F:monoacylglycerol lipase activity"/>
    <property type="evidence" value="ECO:0007669"/>
    <property type="project" value="TreeGrafter"/>
</dbReference>
<comment type="caution">
    <text evidence="2">The sequence shown here is derived from an EMBL/GenBank/DDBJ whole genome shotgun (WGS) entry which is preliminary data.</text>
</comment>
<dbReference type="InterPro" id="IPR000073">
    <property type="entry name" value="AB_hydrolase_1"/>
</dbReference>
<reference evidence="2 3" key="1">
    <citation type="submission" date="2022-03" db="EMBL/GenBank/DDBJ databases">
        <title>Genome data of Colletotrichum spp.</title>
        <authorList>
            <person name="Utami Y.D."/>
            <person name="Hiruma K."/>
        </authorList>
    </citation>
    <scope>NUCLEOTIDE SEQUENCE [LARGE SCALE GENOMIC DNA]</scope>
    <source>
        <strain evidence="2 3">MAFF 239500</strain>
    </source>
</reference>
<evidence type="ECO:0000313" key="3">
    <source>
        <dbReference type="Proteomes" id="UP001055115"/>
    </source>
</evidence>
<evidence type="ECO:0000313" key="2">
    <source>
        <dbReference type="EMBL" id="GKT46816.1"/>
    </source>
</evidence>
<evidence type="ECO:0000259" key="1">
    <source>
        <dbReference type="Pfam" id="PF00561"/>
    </source>
</evidence>
<dbReference type="GO" id="GO:0016020">
    <property type="term" value="C:membrane"/>
    <property type="evidence" value="ECO:0007669"/>
    <property type="project" value="TreeGrafter"/>
</dbReference>
<organism evidence="2 3">
    <name type="scientific">Colletotrichum spaethianum</name>
    <dbReference type="NCBI Taxonomy" id="700344"/>
    <lineage>
        <taxon>Eukaryota</taxon>
        <taxon>Fungi</taxon>
        <taxon>Dikarya</taxon>
        <taxon>Ascomycota</taxon>
        <taxon>Pezizomycotina</taxon>
        <taxon>Sordariomycetes</taxon>
        <taxon>Hypocreomycetidae</taxon>
        <taxon>Glomerellales</taxon>
        <taxon>Glomerellaceae</taxon>
        <taxon>Colletotrichum</taxon>
        <taxon>Colletotrichum spaethianum species complex</taxon>
    </lineage>
</organism>
<dbReference type="InterPro" id="IPR050266">
    <property type="entry name" value="AB_hydrolase_sf"/>
</dbReference>
<proteinExistence type="predicted"/>
<dbReference type="GO" id="GO:0046464">
    <property type="term" value="P:acylglycerol catabolic process"/>
    <property type="evidence" value="ECO:0007669"/>
    <property type="project" value="TreeGrafter"/>
</dbReference>
<dbReference type="PRINTS" id="PR00412">
    <property type="entry name" value="EPOXHYDRLASE"/>
</dbReference>
<keyword evidence="2" id="KW-0378">Hydrolase</keyword>
<protein>
    <submittedName>
        <fullName evidence="2">Bifunctional epoxide hydrolase 2</fullName>
    </submittedName>
</protein>
<dbReference type="GeneID" id="73327799"/>